<dbReference type="InterPro" id="IPR001965">
    <property type="entry name" value="Znf_PHD"/>
</dbReference>
<protein>
    <recommendedName>
        <fullName evidence="3">Origin recognition complex subunit 4</fullName>
    </recommendedName>
</protein>
<feature type="domain" description="PHD-type" evidence="12">
    <location>
        <begin position="387"/>
        <end position="439"/>
    </location>
</feature>
<feature type="compositionally biased region" description="Basic residues" evidence="11">
    <location>
        <begin position="1"/>
        <end position="12"/>
    </location>
</feature>
<sequence length="913" mass="100459">MSSKAVTRKRSRAQVQEEDELAPEQDTAPLSSIKKRKLNADGLSSPIGGRFGSIKRSIGGLLGFRRPEKENLLQDGEQDELAEEDVNNDAADDQRAKDIWEVEDSEPEEAILKRRSSGRNTVEATPKSAKAAKRSSAQSRKGRGKSGGKGDDIWEVPESPPRPNRSASTAERAKALLAPPGEQSSPQPPKRTPGRPRKSDILKNAKKLSNQAIREKMMSAAGGGSEDEEEGDTATPTRRRRRKDHVEQDADAEPTPKSGKASVTKKRGRPAQVQTVEENKAPRSILTPVKQRAGRGRKSVVFDAGDEVDLGFKDLPSSAATTKSNKFKKSIPSPSASLASKSKIKAVELNEDPGEGSQEEEVVGEEMEEVEVEEEADDEEESDDVDDEMCEMCSGLESTRKNPILFCDGKDCNFAVHKECYSVARVPRGDWFCRDCEPEDEEIQIKQLKAVVPAVGTFNVPTIEGFDGHLRHMQRIVLDRLTGQRRTKLRGHEEEMQKVHQVVEQTVLAGEGNSMLVIGARGCGKTTLVESVISDLGKEHRDSFHVVRLNGFIHTDDKLALKETWRQLGREMELEDDVTGKTSNYSDTLASLLALLSHPSETSSSEPEQTAKSVIFILDEFDLFTTHPRQTLLYNLFDIAQARKAPIVVLGLTTRVDVVESLEKRVKSRFSHRYVHLSLPRSIPAFWDACKGGLFIEADEIDDESFGCGGPGQDDFISFWHSMVEDLYSKDAIFKHHVESEFYRSKSVTSFFTSCIIPIANLAPEQLPLSGKAFTNMLSAPDSKLHILQGLSELELALLIAAARLDIILDTDTCNFAMAYDEYSNLTSRYKIQTSSSGVTALGASAKVWGRDVALGAWERLAEYGLLVPAGIGGGGRDFGAGGRMWKIDVGLEEITGSVDSLSGVMAKWCREI</sequence>
<dbReference type="InterPro" id="IPR032705">
    <property type="entry name" value="ORC4_C"/>
</dbReference>
<dbReference type="InterPro" id="IPR019787">
    <property type="entry name" value="Znf_PHD-finger"/>
</dbReference>
<accession>A0A8H7WA56</accession>
<dbReference type="SUPFAM" id="SSF52540">
    <property type="entry name" value="P-loop containing nucleoside triphosphate hydrolases"/>
    <property type="match status" value="1"/>
</dbReference>
<feature type="compositionally biased region" description="Acidic residues" evidence="11">
    <location>
        <begin position="76"/>
        <end position="91"/>
    </location>
</feature>
<dbReference type="FunFam" id="3.40.50.300:FF:001597">
    <property type="entry name" value="Origin recognition complex subunit Orc4"/>
    <property type="match status" value="1"/>
</dbReference>
<evidence type="ECO:0000256" key="5">
    <source>
        <dbReference type="ARBA" id="ARBA00022723"/>
    </source>
</evidence>
<dbReference type="GO" id="GO:0006270">
    <property type="term" value="P:DNA replication initiation"/>
    <property type="evidence" value="ECO:0007669"/>
    <property type="project" value="TreeGrafter"/>
</dbReference>
<dbReference type="SUPFAM" id="SSF57903">
    <property type="entry name" value="FYVE/PHD zinc finger"/>
    <property type="match status" value="1"/>
</dbReference>
<evidence type="ECO:0000256" key="9">
    <source>
        <dbReference type="ARBA" id="ARBA00023242"/>
    </source>
</evidence>
<feature type="region of interest" description="Disordered" evidence="11">
    <location>
        <begin position="1"/>
        <end position="33"/>
    </location>
</feature>
<comment type="similarity">
    <text evidence="2">Belongs to the ORC4 family.</text>
</comment>
<dbReference type="InterPro" id="IPR019786">
    <property type="entry name" value="Zinc_finger_PHD-type_CS"/>
</dbReference>
<evidence type="ECO:0000256" key="3">
    <source>
        <dbReference type="ARBA" id="ARBA00019083"/>
    </source>
</evidence>
<evidence type="ECO:0000256" key="2">
    <source>
        <dbReference type="ARBA" id="ARBA00005334"/>
    </source>
</evidence>
<keyword evidence="14" id="KW-1185">Reference proteome</keyword>
<dbReference type="Pfam" id="PF13191">
    <property type="entry name" value="AAA_16"/>
    <property type="match status" value="1"/>
</dbReference>
<reference evidence="13" key="1">
    <citation type="submission" date="2021-02" db="EMBL/GenBank/DDBJ databases">
        <title>Genome sequence Cadophora malorum strain M34.</title>
        <authorList>
            <person name="Stefanovic E."/>
            <person name="Vu D."/>
            <person name="Scully C."/>
            <person name="Dijksterhuis J."/>
            <person name="Roader J."/>
            <person name="Houbraken J."/>
        </authorList>
    </citation>
    <scope>NUCLEOTIDE SEQUENCE</scope>
    <source>
        <strain evidence="13">M34</strain>
    </source>
</reference>
<evidence type="ECO:0000256" key="10">
    <source>
        <dbReference type="PROSITE-ProRule" id="PRU00146"/>
    </source>
</evidence>
<keyword evidence="6 10" id="KW-0863">Zinc-finger</keyword>
<dbReference type="InterPro" id="IPR016527">
    <property type="entry name" value="ORC4"/>
</dbReference>
<dbReference type="GO" id="GO:0005664">
    <property type="term" value="C:nuclear origin of replication recognition complex"/>
    <property type="evidence" value="ECO:0007669"/>
    <property type="project" value="TreeGrafter"/>
</dbReference>
<dbReference type="Pfam" id="PF14629">
    <property type="entry name" value="ORC4_C"/>
    <property type="match status" value="1"/>
</dbReference>
<dbReference type="OrthoDB" id="343623at2759"/>
<dbReference type="CDD" id="cd00009">
    <property type="entry name" value="AAA"/>
    <property type="match status" value="1"/>
</dbReference>
<dbReference type="Gene3D" id="3.40.50.300">
    <property type="entry name" value="P-loop containing nucleotide triphosphate hydrolases"/>
    <property type="match status" value="1"/>
</dbReference>
<keyword evidence="4" id="KW-0235">DNA replication</keyword>
<keyword evidence="7" id="KW-0862">Zinc</keyword>
<evidence type="ECO:0000259" key="12">
    <source>
        <dbReference type="PROSITE" id="PS50016"/>
    </source>
</evidence>
<keyword evidence="5" id="KW-0479">Metal-binding</keyword>
<comment type="subcellular location">
    <subcellularLocation>
        <location evidence="1">Nucleus</location>
    </subcellularLocation>
</comment>
<dbReference type="InterPro" id="IPR027417">
    <property type="entry name" value="P-loop_NTPase"/>
</dbReference>
<keyword evidence="9" id="KW-0539">Nucleus</keyword>
<evidence type="ECO:0000256" key="7">
    <source>
        <dbReference type="ARBA" id="ARBA00022833"/>
    </source>
</evidence>
<feature type="compositionally biased region" description="Acidic residues" evidence="11">
    <location>
        <begin position="349"/>
        <end position="386"/>
    </location>
</feature>
<dbReference type="PROSITE" id="PS01359">
    <property type="entry name" value="ZF_PHD_1"/>
    <property type="match status" value="1"/>
</dbReference>
<dbReference type="InterPro" id="IPR003593">
    <property type="entry name" value="AAA+_ATPase"/>
</dbReference>
<dbReference type="PANTHER" id="PTHR12087:SF0">
    <property type="entry name" value="ORIGIN RECOGNITION COMPLEX SUBUNIT 4"/>
    <property type="match status" value="1"/>
</dbReference>
<proteinExistence type="inferred from homology"/>
<dbReference type="SMART" id="SM00249">
    <property type="entry name" value="PHD"/>
    <property type="match status" value="1"/>
</dbReference>
<feature type="compositionally biased region" description="Low complexity" evidence="11">
    <location>
        <begin position="330"/>
        <end position="341"/>
    </location>
</feature>
<dbReference type="PANTHER" id="PTHR12087">
    <property type="entry name" value="ORIGIN RECOGNITION COMPLEX SUBUNIT 4"/>
    <property type="match status" value="1"/>
</dbReference>
<gene>
    <name evidence="13" type="ORF">IFR04_008080</name>
</gene>
<evidence type="ECO:0000256" key="11">
    <source>
        <dbReference type="SAM" id="MobiDB-lite"/>
    </source>
</evidence>
<dbReference type="InterPro" id="IPR011011">
    <property type="entry name" value="Znf_FYVE_PHD"/>
</dbReference>
<dbReference type="Gene3D" id="3.30.40.10">
    <property type="entry name" value="Zinc/RING finger domain, C3HC4 (zinc finger)"/>
    <property type="match status" value="1"/>
</dbReference>
<dbReference type="Pfam" id="PF13831">
    <property type="entry name" value="PHD_2"/>
    <property type="match status" value="1"/>
</dbReference>
<name>A0A8H7WA56_9HELO</name>
<keyword evidence="8" id="KW-0238">DNA-binding</keyword>
<evidence type="ECO:0000256" key="4">
    <source>
        <dbReference type="ARBA" id="ARBA00022705"/>
    </source>
</evidence>
<dbReference type="InterPro" id="IPR013083">
    <property type="entry name" value="Znf_RING/FYVE/PHD"/>
</dbReference>
<evidence type="ECO:0000313" key="14">
    <source>
        <dbReference type="Proteomes" id="UP000664132"/>
    </source>
</evidence>
<dbReference type="PROSITE" id="PS50016">
    <property type="entry name" value="ZF_PHD_2"/>
    <property type="match status" value="1"/>
</dbReference>
<evidence type="ECO:0000313" key="13">
    <source>
        <dbReference type="EMBL" id="KAG4418798.1"/>
    </source>
</evidence>
<dbReference type="CDD" id="cd15492">
    <property type="entry name" value="PHD_BRPF_JADE_like"/>
    <property type="match status" value="1"/>
</dbReference>
<dbReference type="AlphaFoldDB" id="A0A8H7WA56"/>
<evidence type="ECO:0000256" key="8">
    <source>
        <dbReference type="ARBA" id="ARBA00023125"/>
    </source>
</evidence>
<feature type="region of interest" description="Disordered" evidence="11">
    <location>
        <begin position="310"/>
        <end position="386"/>
    </location>
</feature>
<organism evidence="13 14">
    <name type="scientific">Cadophora malorum</name>
    <dbReference type="NCBI Taxonomy" id="108018"/>
    <lineage>
        <taxon>Eukaryota</taxon>
        <taxon>Fungi</taxon>
        <taxon>Dikarya</taxon>
        <taxon>Ascomycota</taxon>
        <taxon>Pezizomycotina</taxon>
        <taxon>Leotiomycetes</taxon>
        <taxon>Helotiales</taxon>
        <taxon>Ploettnerulaceae</taxon>
        <taxon>Cadophora</taxon>
    </lineage>
</organism>
<dbReference type="GO" id="GO:0003688">
    <property type="term" value="F:DNA replication origin binding"/>
    <property type="evidence" value="ECO:0007669"/>
    <property type="project" value="TreeGrafter"/>
</dbReference>
<comment type="caution">
    <text evidence="13">The sequence shown here is derived from an EMBL/GenBank/DDBJ whole genome shotgun (WGS) entry which is preliminary data.</text>
</comment>
<feature type="region of interest" description="Disordered" evidence="11">
    <location>
        <begin position="62"/>
        <end position="297"/>
    </location>
</feature>
<dbReference type="Proteomes" id="UP000664132">
    <property type="component" value="Unassembled WGS sequence"/>
</dbReference>
<dbReference type="GO" id="GO:0008270">
    <property type="term" value="F:zinc ion binding"/>
    <property type="evidence" value="ECO:0007669"/>
    <property type="project" value="UniProtKB-KW"/>
</dbReference>
<dbReference type="InterPro" id="IPR041664">
    <property type="entry name" value="AAA_16"/>
</dbReference>
<dbReference type="EMBL" id="JAFJYH010000120">
    <property type="protein sequence ID" value="KAG4418798.1"/>
    <property type="molecule type" value="Genomic_DNA"/>
</dbReference>
<evidence type="ECO:0000256" key="6">
    <source>
        <dbReference type="ARBA" id="ARBA00022771"/>
    </source>
</evidence>
<dbReference type="SMART" id="SM00382">
    <property type="entry name" value="AAA"/>
    <property type="match status" value="1"/>
</dbReference>
<evidence type="ECO:0000256" key="1">
    <source>
        <dbReference type="ARBA" id="ARBA00004123"/>
    </source>
</evidence>